<dbReference type="InterPro" id="IPR021457">
    <property type="entry name" value="DUF3108"/>
</dbReference>
<keyword evidence="1" id="KW-0732">Signal</keyword>
<dbReference type="Proteomes" id="UP001198602">
    <property type="component" value="Unassembled WGS sequence"/>
</dbReference>
<protein>
    <recommendedName>
        <fullName evidence="4">DUF3108 domain-containing protein</fullName>
    </recommendedName>
</protein>
<accession>A0ABS7YC23</accession>
<keyword evidence="3" id="KW-1185">Reference proteome</keyword>
<proteinExistence type="predicted"/>
<reference evidence="2 3" key="1">
    <citation type="submission" date="2021-07" db="EMBL/GenBank/DDBJ databases">
        <title>Characterization of Violacein-producing bacteria and related species.</title>
        <authorList>
            <person name="Wilson H.S."/>
            <person name="De Leon M.E."/>
        </authorList>
    </citation>
    <scope>NUCLEOTIDE SEQUENCE [LARGE SCALE GENOMIC DNA]</scope>
    <source>
        <strain evidence="2 3">HSC-2F05</strain>
    </source>
</reference>
<evidence type="ECO:0008006" key="4">
    <source>
        <dbReference type="Google" id="ProtNLM"/>
    </source>
</evidence>
<name>A0ABS7YC23_9BURK</name>
<sequence length="259" mass="29381">MRRPALALVAIFLASLSLSSRAAVEQLEVGKPLPRFGLLKPGTHHYLRFMRTPAAGSEGTKNQPIDIWTREIRFEERGGKRLMRVVQRWDGVWPALSTRTLDSWFEPESFRPLTHERISERDGKRLVEGFVFAPERITGMRELADNAHKDLVVASNEPTYNFETDIEFLQALPLAEDYDARINFYHPGGPSAPQRYRFRVTGSATIAGPAGPVECWVVKTDYNRPGSESTFWFAKGSQLMLRQESSMPDGRVMVKTLID</sequence>
<gene>
    <name evidence="2" type="ORF">LE190_11560</name>
</gene>
<dbReference type="EMBL" id="JAHYBX010000003">
    <property type="protein sequence ID" value="MCA1856552.1"/>
    <property type="molecule type" value="Genomic_DNA"/>
</dbReference>
<evidence type="ECO:0000313" key="2">
    <source>
        <dbReference type="EMBL" id="MCA1856552.1"/>
    </source>
</evidence>
<evidence type="ECO:0000256" key="1">
    <source>
        <dbReference type="SAM" id="SignalP"/>
    </source>
</evidence>
<evidence type="ECO:0000313" key="3">
    <source>
        <dbReference type="Proteomes" id="UP001198602"/>
    </source>
</evidence>
<comment type="caution">
    <text evidence="2">The sequence shown here is derived from an EMBL/GenBank/DDBJ whole genome shotgun (WGS) entry which is preliminary data.</text>
</comment>
<feature type="chain" id="PRO_5046859424" description="DUF3108 domain-containing protein" evidence="1">
    <location>
        <begin position="23"/>
        <end position="259"/>
    </location>
</feature>
<organism evidence="2 3">
    <name type="scientific">Massilia hydrophila</name>
    <dbReference type="NCBI Taxonomy" id="3044279"/>
    <lineage>
        <taxon>Bacteria</taxon>
        <taxon>Pseudomonadati</taxon>
        <taxon>Pseudomonadota</taxon>
        <taxon>Betaproteobacteria</taxon>
        <taxon>Burkholderiales</taxon>
        <taxon>Oxalobacteraceae</taxon>
        <taxon>Telluria group</taxon>
        <taxon>Massilia</taxon>
    </lineage>
</organism>
<dbReference type="RefSeq" id="WP_225238823.1">
    <property type="nucleotide sequence ID" value="NZ_JAHYBX010000003.1"/>
</dbReference>
<feature type="signal peptide" evidence="1">
    <location>
        <begin position="1"/>
        <end position="22"/>
    </location>
</feature>
<dbReference type="Pfam" id="PF11306">
    <property type="entry name" value="DUF3108"/>
    <property type="match status" value="1"/>
</dbReference>